<comment type="caution">
    <text evidence="2">The sequence shown here is derived from an EMBL/GenBank/DDBJ whole genome shotgun (WGS) entry which is preliminary data.</text>
</comment>
<dbReference type="AlphaFoldDB" id="A0A540VQJ4"/>
<reference evidence="2 3" key="1">
    <citation type="submission" date="2019-06" db="EMBL/GenBank/DDBJ databases">
        <title>Metagenome assembled Genome of Spiribacter salinus SL48-SHIP from the microbial mat of Salt Lake 48 (Novosibirsk region, Russia).</title>
        <authorList>
            <person name="Shipova A."/>
            <person name="Rozanov A.S."/>
            <person name="Bryanskaya A.V."/>
            <person name="Peltek S.E."/>
        </authorList>
    </citation>
    <scope>NUCLEOTIDE SEQUENCE [LARGE SCALE GENOMIC DNA]</scope>
    <source>
        <strain evidence="2">SL48-SHIP-2</strain>
    </source>
</reference>
<keyword evidence="1" id="KW-0472">Membrane</keyword>
<dbReference type="EMBL" id="VIFK01000100">
    <property type="protein sequence ID" value="TQE99030.1"/>
    <property type="molecule type" value="Genomic_DNA"/>
</dbReference>
<dbReference type="STRING" id="1260251.SPISAL_01490"/>
<keyword evidence="1" id="KW-1133">Transmembrane helix</keyword>
<evidence type="ECO:0000313" key="3">
    <source>
        <dbReference type="Proteomes" id="UP000315400"/>
    </source>
</evidence>
<evidence type="ECO:0000256" key="1">
    <source>
        <dbReference type="SAM" id="Phobius"/>
    </source>
</evidence>
<protein>
    <submittedName>
        <fullName evidence="2">DUF2244 domain-containing protein</fullName>
    </submittedName>
</protein>
<gene>
    <name evidence="2" type="ORF">FKY71_10745</name>
</gene>
<organism evidence="2 3">
    <name type="scientific">Spiribacter salinus</name>
    <dbReference type="NCBI Taxonomy" id="1335746"/>
    <lineage>
        <taxon>Bacteria</taxon>
        <taxon>Pseudomonadati</taxon>
        <taxon>Pseudomonadota</taxon>
        <taxon>Gammaproteobacteria</taxon>
        <taxon>Chromatiales</taxon>
        <taxon>Ectothiorhodospiraceae</taxon>
        <taxon>Spiribacter</taxon>
    </lineage>
</organism>
<sequence length="193" mass="21688">MTTQSTTETGHGRRFVLAPNVAPDWAQTMRVFAGISFVCLAIALTCTWFGFWPVLPFAGIELLALWAGLYVSARRSLDREVIQVDGGAIRIEKGRGRAEHQWELDRAWTEVVLKRLPRRWEHTQLVLRSRDQQVTLGEFLEPEERRSLARELSRCIGPMASWGRDDAAPATHESDAVIAPVIRASHSLGDRTG</sequence>
<dbReference type="InterPro" id="IPR019253">
    <property type="entry name" value="DUF2244_TM"/>
</dbReference>
<proteinExistence type="predicted"/>
<dbReference type="Proteomes" id="UP000315400">
    <property type="component" value="Unassembled WGS sequence"/>
</dbReference>
<evidence type="ECO:0000313" key="2">
    <source>
        <dbReference type="EMBL" id="TQE99030.1"/>
    </source>
</evidence>
<dbReference type="Pfam" id="PF10003">
    <property type="entry name" value="DUF2244"/>
    <property type="match status" value="1"/>
</dbReference>
<accession>A0A540VQJ4</accession>
<name>A0A540VQJ4_9GAMM</name>
<keyword evidence="1" id="KW-0812">Transmembrane</keyword>
<feature type="transmembrane region" description="Helical" evidence="1">
    <location>
        <begin position="31"/>
        <end position="51"/>
    </location>
</feature>